<organism evidence="2 3">
    <name type="scientific">Apiospora saccharicola</name>
    <dbReference type="NCBI Taxonomy" id="335842"/>
    <lineage>
        <taxon>Eukaryota</taxon>
        <taxon>Fungi</taxon>
        <taxon>Dikarya</taxon>
        <taxon>Ascomycota</taxon>
        <taxon>Pezizomycotina</taxon>
        <taxon>Sordariomycetes</taxon>
        <taxon>Xylariomycetidae</taxon>
        <taxon>Amphisphaeriales</taxon>
        <taxon>Apiosporaceae</taxon>
        <taxon>Apiospora</taxon>
    </lineage>
</organism>
<keyword evidence="3" id="KW-1185">Reference proteome</keyword>
<evidence type="ECO:0000313" key="3">
    <source>
        <dbReference type="Proteomes" id="UP001446871"/>
    </source>
</evidence>
<proteinExistence type="predicted"/>
<feature type="compositionally biased region" description="Pro residues" evidence="1">
    <location>
        <begin position="90"/>
        <end position="103"/>
    </location>
</feature>
<comment type="caution">
    <text evidence="2">The sequence shown here is derived from an EMBL/GenBank/DDBJ whole genome shotgun (WGS) entry which is preliminary data.</text>
</comment>
<feature type="compositionally biased region" description="Low complexity" evidence="1">
    <location>
        <begin position="161"/>
        <end position="176"/>
    </location>
</feature>
<evidence type="ECO:0000256" key="1">
    <source>
        <dbReference type="SAM" id="MobiDB-lite"/>
    </source>
</evidence>
<feature type="compositionally biased region" description="Pro residues" evidence="1">
    <location>
        <begin position="187"/>
        <end position="204"/>
    </location>
</feature>
<feature type="compositionally biased region" description="Low complexity" evidence="1">
    <location>
        <begin position="104"/>
        <end position="120"/>
    </location>
</feature>
<accession>A0ABR1WK09</accession>
<gene>
    <name evidence="2" type="ORF">PG996_001149</name>
</gene>
<dbReference type="Proteomes" id="UP001446871">
    <property type="component" value="Unassembled WGS sequence"/>
</dbReference>
<feature type="region of interest" description="Disordered" evidence="1">
    <location>
        <begin position="90"/>
        <end position="217"/>
    </location>
</feature>
<evidence type="ECO:0000313" key="2">
    <source>
        <dbReference type="EMBL" id="KAK8082368.1"/>
    </source>
</evidence>
<protein>
    <submittedName>
        <fullName evidence="2">Uncharacterized protein</fullName>
    </submittedName>
</protein>
<dbReference type="EMBL" id="JAQQWM010000001">
    <property type="protein sequence ID" value="KAK8082368.1"/>
    <property type="molecule type" value="Genomic_DNA"/>
</dbReference>
<name>A0ABR1WK09_9PEZI</name>
<sequence>MSLRKISPGVYISIIPQSLEASFESLCDDYFGLSNQSSTRQVDGCALAREESPTGSDGYHPNLSTGSCSPWTYNRSQCKGPCLTYTFPGPPRHGPPPARPDPGIPKGHVVVMMPKVPPKGIHSPGSCPRDSKGHVFIVMPEEQEQKEGPDNSPPATDASEPFRSPRSTSPQPSSSSGKDRLEAGSGPSPPNPQPWPNQPRPRPGLPSKHEHPCSSETAWVAVSSAPDAELKDGEAAEQTSAVECVVCGDRFKMSG</sequence>
<reference evidence="2 3" key="1">
    <citation type="submission" date="2023-01" db="EMBL/GenBank/DDBJ databases">
        <title>Analysis of 21 Apiospora genomes using comparative genomics revels a genus with tremendous synthesis potential of carbohydrate active enzymes and secondary metabolites.</title>
        <authorList>
            <person name="Sorensen T."/>
        </authorList>
    </citation>
    <scope>NUCLEOTIDE SEQUENCE [LARGE SCALE GENOMIC DNA]</scope>
    <source>
        <strain evidence="2 3">CBS 83171</strain>
    </source>
</reference>